<dbReference type="RefSeq" id="WP_167979458.1">
    <property type="nucleotide sequence ID" value="NZ_VSRL01000290.1"/>
</dbReference>
<comment type="caution">
    <text evidence="2">The sequence shown here is derived from an EMBL/GenBank/DDBJ whole genome shotgun (WGS) entry which is preliminary data.</text>
</comment>
<proteinExistence type="predicted"/>
<organism evidence="2 3">
    <name type="scientific">Lentzea indica</name>
    <dbReference type="NCBI Taxonomy" id="2604800"/>
    <lineage>
        <taxon>Bacteria</taxon>
        <taxon>Bacillati</taxon>
        <taxon>Actinomycetota</taxon>
        <taxon>Actinomycetes</taxon>
        <taxon>Pseudonocardiales</taxon>
        <taxon>Pseudonocardiaceae</taxon>
        <taxon>Lentzea</taxon>
    </lineage>
</organism>
<evidence type="ECO:0000256" key="1">
    <source>
        <dbReference type="SAM" id="MobiDB-lite"/>
    </source>
</evidence>
<reference evidence="2 3" key="1">
    <citation type="submission" date="2019-08" db="EMBL/GenBank/DDBJ databases">
        <title>Lentzea from Indian Himalayas.</title>
        <authorList>
            <person name="Mandal S."/>
            <person name="Mallick Gupta A."/>
            <person name="Maiti P.K."/>
            <person name="Sarkar J."/>
            <person name="Mandal S."/>
        </authorList>
    </citation>
    <scope>NUCLEOTIDE SEQUENCE [LARGE SCALE GENOMIC DNA]</scope>
    <source>
        <strain evidence="2 3">PSKA42</strain>
    </source>
</reference>
<dbReference type="InterPro" id="IPR043519">
    <property type="entry name" value="NT_sf"/>
</dbReference>
<dbReference type="Proteomes" id="UP001515943">
    <property type="component" value="Unassembled WGS sequence"/>
</dbReference>
<evidence type="ECO:0000313" key="2">
    <source>
        <dbReference type="EMBL" id="NKE62846.1"/>
    </source>
</evidence>
<dbReference type="SUPFAM" id="SSF81301">
    <property type="entry name" value="Nucleotidyltransferase"/>
    <property type="match status" value="1"/>
</dbReference>
<feature type="compositionally biased region" description="Basic and acidic residues" evidence="1">
    <location>
        <begin position="262"/>
        <end position="274"/>
    </location>
</feature>
<feature type="region of interest" description="Disordered" evidence="1">
    <location>
        <begin position="239"/>
        <end position="274"/>
    </location>
</feature>
<accession>A0ABX1FW82</accession>
<gene>
    <name evidence="2" type="ORF">FXN61_41450</name>
</gene>
<evidence type="ECO:0000313" key="3">
    <source>
        <dbReference type="Proteomes" id="UP001515943"/>
    </source>
</evidence>
<sequence length="274" mass="31083">MRGFRRFAATVLGETTADAETASAEELETAAHLWLMGSWRRSTATRPMHDVDLLVSRADHDDDNNTGEILRRFRNLYAHADFPGPEKRTSVRIECLSAHADEQVDVLPVFEHCPAEAAEQPPSDRFRQLARLLKWHFAHERVAASNPGDQDEHGDRCPRSWHIELWLLLLAAEAPEIAKDGQNHTRGGWLAETADTWCTAEHDTVVVYLPQLTDDQVVSAWRVARDRFQQTQEKVRLLESSSLGTARSRSARRRTAPSAVREVLKRVRTDPDPQ</sequence>
<evidence type="ECO:0008006" key="4">
    <source>
        <dbReference type="Google" id="ProtNLM"/>
    </source>
</evidence>
<name>A0ABX1FW82_9PSEU</name>
<keyword evidence="3" id="KW-1185">Reference proteome</keyword>
<protein>
    <recommendedName>
        <fullName evidence="4">Nucleotidyltransferase domain-containing protein</fullName>
    </recommendedName>
</protein>
<dbReference type="EMBL" id="VSRL01000290">
    <property type="protein sequence ID" value="NKE62846.1"/>
    <property type="molecule type" value="Genomic_DNA"/>
</dbReference>